<accession>X4Y7L6</accession>
<keyword evidence="1" id="KW-0472">Membrane</keyword>
<proteinExistence type="predicted"/>
<organism evidence="2 3">
    <name type="scientific">Lactococcus phage P078</name>
    <dbReference type="NCBI Taxonomy" id="1476886"/>
    <lineage>
        <taxon>Viruses</taxon>
        <taxon>Duplodnaviria</taxon>
        <taxon>Heunggongvirae</taxon>
        <taxon>Uroviricota</taxon>
        <taxon>Caudoviricetes</taxon>
        <taxon>Nevevirus</taxon>
        <taxon>Nevevirus P078</taxon>
    </lineage>
</organism>
<keyword evidence="1" id="KW-0812">Transmembrane</keyword>
<protein>
    <submittedName>
        <fullName evidence="2">Uncharacterized protein</fullName>
    </submittedName>
</protein>
<gene>
    <name evidence="2" type="ORF">P078_0048</name>
</gene>
<evidence type="ECO:0000313" key="2">
    <source>
        <dbReference type="EMBL" id="AHV83011.1"/>
    </source>
</evidence>
<dbReference type="RefSeq" id="YP_009036873.1">
    <property type="nucleotide sequence ID" value="NC_024215.1"/>
</dbReference>
<reference evidence="2 3" key="1">
    <citation type="submission" date="2014-02" db="EMBL/GenBank/DDBJ databases">
        <title>Complete genome sequences of four novel Lactococcus lactis phages distantly related to the rare 1706 phage species.</title>
        <authorList>
            <person name="Kot W."/>
            <person name="Neve H."/>
            <person name="Vogensen F.K."/>
            <person name="Heller K.J."/>
            <person name="Hansen L.H."/>
        </authorList>
    </citation>
    <scope>NUCLEOTIDE SEQUENCE [LARGE SCALE GENOMIC DNA]</scope>
</reference>
<evidence type="ECO:0000256" key="1">
    <source>
        <dbReference type="SAM" id="Phobius"/>
    </source>
</evidence>
<keyword evidence="3" id="KW-1185">Reference proteome</keyword>
<dbReference type="EMBL" id="KJ489010">
    <property type="protein sequence ID" value="AHV83011.1"/>
    <property type="molecule type" value="Genomic_DNA"/>
</dbReference>
<evidence type="ECO:0000313" key="3">
    <source>
        <dbReference type="Proteomes" id="UP000019791"/>
    </source>
</evidence>
<dbReference type="Proteomes" id="UP000019791">
    <property type="component" value="Segment"/>
</dbReference>
<dbReference type="GeneID" id="19527416"/>
<dbReference type="KEGG" id="vg:19527416"/>
<name>X4Y7L6_9CAUD</name>
<keyword evidence="1" id="KW-1133">Transmembrane helix</keyword>
<sequence length="77" mass="9096">MIYLLLIVIAVIAIYIVNIQVSFYQYKKRIDDGIKTARNDVNILREILSEDYDTEVAIYHYINDKTTVEKIRRTGQK</sequence>
<feature type="transmembrane region" description="Helical" evidence="1">
    <location>
        <begin position="6"/>
        <end position="26"/>
    </location>
</feature>